<dbReference type="AlphaFoldDB" id="C0BYZ2"/>
<evidence type="ECO:0000313" key="2">
    <source>
        <dbReference type="EMBL" id="EEG75070.1"/>
    </source>
</evidence>
<comment type="caution">
    <text evidence="2">The sequence shown here is derived from an EMBL/GenBank/DDBJ whole genome shotgun (WGS) entry which is preliminary data.</text>
</comment>
<dbReference type="SUPFAM" id="SSF51658">
    <property type="entry name" value="Xylose isomerase-like"/>
    <property type="match status" value="1"/>
</dbReference>
<evidence type="ECO:0000259" key="1">
    <source>
        <dbReference type="Pfam" id="PF01261"/>
    </source>
</evidence>
<dbReference type="InterPro" id="IPR036237">
    <property type="entry name" value="Xyl_isomerase-like_sf"/>
</dbReference>
<dbReference type="HOGENOM" id="CLU_923481_0_0_9"/>
<reference evidence="2" key="1">
    <citation type="submission" date="2009-02" db="EMBL/GenBank/DDBJ databases">
        <authorList>
            <person name="Fulton L."/>
            <person name="Clifton S."/>
            <person name="Fulton B."/>
            <person name="Xu J."/>
            <person name="Minx P."/>
            <person name="Pepin K.H."/>
            <person name="Johnson M."/>
            <person name="Bhonagiri V."/>
            <person name="Nash W.E."/>
            <person name="Mardis E.R."/>
            <person name="Wilson R.K."/>
        </authorList>
    </citation>
    <scope>NUCLEOTIDE SEQUENCE [LARGE SCALE GENOMIC DNA]</scope>
    <source>
        <strain evidence="2">DSM 15053</strain>
    </source>
</reference>
<dbReference type="Proteomes" id="UP000004893">
    <property type="component" value="Unassembled WGS sequence"/>
</dbReference>
<protein>
    <submittedName>
        <fullName evidence="2">AP endonuclease, family 2</fullName>
    </submittedName>
</protein>
<gene>
    <name evidence="2" type="ORF">CLOHYLEM_05031</name>
</gene>
<dbReference type="EMBL" id="ABYI02000018">
    <property type="protein sequence ID" value="EEG75070.1"/>
    <property type="molecule type" value="Genomic_DNA"/>
</dbReference>
<keyword evidence="2" id="KW-0255">Endonuclease</keyword>
<keyword evidence="2" id="KW-0540">Nuclease</keyword>
<dbReference type="Pfam" id="PF01261">
    <property type="entry name" value="AP_endonuc_2"/>
    <property type="match status" value="1"/>
</dbReference>
<dbReference type="STRING" id="553973.CLOHYLEM_05031"/>
<proteinExistence type="predicted"/>
<keyword evidence="3" id="KW-1185">Reference proteome</keyword>
<dbReference type="eggNOG" id="COG1082">
    <property type="taxonomic scope" value="Bacteria"/>
</dbReference>
<organism evidence="2 3">
    <name type="scientific">[Clostridium] hylemonae DSM 15053</name>
    <dbReference type="NCBI Taxonomy" id="553973"/>
    <lineage>
        <taxon>Bacteria</taxon>
        <taxon>Bacillati</taxon>
        <taxon>Bacillota</taxon>
        <taxon>Clostridia</taxon>
        <taxon>Lachnospirales</taxon>
        <taxon>Lachnospiraceae</taxon>
    </lineage>
</organism>
<dbReference type="InterPro" id="IPR013022">
    <property type="entry name" value="Xyl_isomerase-like_TIM-brl"/>
</dbReference>
<reference evidence="2" key="2">
    <citation type="submission" date="2013-06" db="EMBL/GenBank/DDBJ databases">
        <title>Draft genome sequence of Clostridium hylemonae (DSM 15053).</title>
        <authorList>
            <person name="Sudarsanam P."/>
            <person name="Ley R."/>
            <person name="Guruge J."/>
            <person name="Turnbaugh P.J."/>
            <person name="Mahowald M."/>
            <person name="Liep D."/>
            <person name="Gordon J."/>
        </authorList>
    </citation>
    <scope>NUCLEOTIDE SEQUENCE</scope>
    <source>
        <strain evidence="2">DSM 15053</strain>
    </source>
</reference>
<keyword evidence="2" id="KW-0378">Hydrolase</keyword>
<dbReference type="OrthoDB" id="6622255at2"/>
<evidence type="ECO:0000313" key="3">
    <source>
        <dbReference type="Proteomes" id="UP000004893"/>
    </source>
</evidence>
<name>C0BYZ2_9FIRM</name>
<feature type="domain" description="Xylose isomerase-like TIM barrel" evidence="1">
    <location>
        <begin position="58"/>
        <end position="243"/>
    </location>
</feature>
<sequence length="301" mass="33431">MKLSERFYPSLLASECFYPYLDREEILLDAVEKILDEGYYRRLETGTLHSKRLRSRLADIVGRYGVGFTQWITSDLSAPGLNPSAADREVRRKTTDKIKKLVDMAAESGADRIAMVSGPDPGEKFREEASEGLEEVLQSVLEQVEKYPGMKLLLEPLDRGAHKNRLIGPSDEAVRLVRLADMGRNECLLSWDSAHAALNGEHLKESLCTSASYLGHIHLANAVLNPELDGYGDWHMQMGEPGFLDVSCGAGILADAAAVLPGEEMYGVSVECRCPADTNPFINERDCRTFLKQVLDRDVNV</sequence>
<dbReference type="GO" id="GO:0004519">
    <property type="term" value="F:endonuclease activity"/>
    <property type="evidence" value="ECO:0007669"/>
    <property type="project" value="UniProtKB-KW"/>
</dbReference>
<dbReference type="Gene3D" id="3.20.20.150">
    <property type="entry name" value="Divalent-metal-dependent TIM barrel enzymes"/>
    <property type="match status" value="1"/>
</dbReference>
<accession>C0BYZ2</accession>
<dbReference type="RefSeq" id="WP_006442364.1">
    <property type="nucleotide sequence ID" value="NZ_CP036524.1"/>
</dbReference>